<keyword evidence="5" id="KW-1185">Reference proteome</keyword>
<accession>A0A076NJ49</accession>
<evidence type="ECO:0000313" key="5">
    <source>
        <dbReference type="Proteomes" id="UP000028780"/>
    </source>
</evidence>
<feature type="region of interest" description="Disordered" evidence="1">
    <location>
        <begin position="164"/>
        <end position="186"/>
    </location>
</feature>
<proteinExistence type="predicted"/>
<dbReference type="RefSeq" id="WP_038593339.1">
    <property type="nucleotide sequence ID" value="NZ_CP009211.1"/>
</dbReference>
<feature type="transmembrane region" description="Helical" evidence="2">
    <location>
        <begin position="644"/>
        <end position="663"/>
    </location>
</feature>
<feature type="region of interest" description="Disordered" evidence="1">
    <location>
        <begin position="1"/>
        <end position="20"/>
    </location>
</feature>
<dbReference type="KEGG" id="cii:CIMIT_11915"/>
<evidence type="ECO:0000256" key="1">
    <source>
        <dbReference type="SAM" id="MobiDB-lite"/>
    </source>
</evidence>
<evidence type="ECO:0000313" key="6">
    <source>
        <dbReference type="Proteomes" id="UP000215374"/>
    </source>
</evidence>
<dbReference type="AlphaFoldDB" id="A0A076NJ49"/>
<sequence length="673" mass="75824">MAKNDTASLTPEQANDVKNSDAYSFQGTKFPLPDGFTVAREDLPDWRLAHFAVILPVFPDALTSMDVTEWTPGRFRGIKSIEVPVWDAEAAAYRRATDIPRHLLDKAAYHYTPRVFLKGAHSRFRSPLDESVGAKAVDAVGGASECSPKHTRHKTSVRARRLLFRPDITPENGKTPPEDPRQKTRPGAEFVLVDDPEVLAAVGGSTRNLERFQGRALHNPHARISLACVEHLQYTGPGLRRIGTEDTEDTGDTENTTFQNNFLVFHVVAEHCSSAALEAISKSLFRSRNRVPLLPEYTPNPTHITEVRKENLLSLLLARFGETIGNTSLAFGNGGGLRWAQEKDGLTAGNPYTTITAIPAREGLELPQRMQQRGEQDLGPWTVHDAWAWFLATRADLFQPELTALDQHSLDASRVQLFRDWTVHSDENGLAVVRRAPIENANNFFWIHTGTRLVDLAILVRRADKYLAQMAKQLRAMTFGSTEIDQLRLKDEWSDDDIQKASSTLRRSLRNFEALQTELVVFRDHLWYESVSGRPVDTAVLRHMLLATGTRDNFDEIVSELELRKDIYATQADSIQVALDTVRRQKAQEKEEREKEQERQERRREAEEQERREALNINIAIAGLALAVPGLIDLWPRAEDSHTEFWVSLVVVLAIGAVLASRLRRQGVIGRKD</sequence>
<feature type="transmembrane region" description="Helical" evidence="2">
    <location>
        <begin position="614"/>
        <end position="632"/>
    </location>
</feature>
<evidence type="ECO:0000313" key="3">
    <source>
        <dbReference type="EMBL" id="AIJ34489.1"/>
    </source>
</evidence>
<organism evidence="3 5">
    <name type="scientific">Corynebacterium imitans</name>
    <dbReference type="NCBI Taxonomy" id="156978"/>
    <lineage>
        <taxon>Bacteria</taxon>
        <taxon>Bacillati</taxon>
        <taxon>Actinomycetota</taxon>
        <taxon>Actinomycetes</taxon>
        <taxon>Mycobacteriales</taxon>
        <taxon>Corynebacteriaceae</taxon>
        <taxon>Corynebacterium</taxon>
    </lineage>
</organism>
<name>A0A076NJ49_9CORY</name>
<feature type="region of interest" description="Disordered" evidence="1">
    <location>
        <begin position="587"/>
        <end position="607"/>
    </location>
</feature>
<keyword evidence="2" id="KW-0472">Membrane</keyword>
<gene>
    <name evidence="3" type="ORF">CIMIT_11915</name>
    <name evidence="4" type="ORF">SAMEA4535761_00016</name>
</gene>
<evidence type="ECO:0000313" key="4">
    <source>
        <dbReference type="EMBL" id="SNV51970.1"/>
    </source>
</evidence>
<dbReference type="Proteomes" id="UP000215374">
    <property type="component" value="Chromosome 1"/>
</dbReference>
<keyword evidence="2" id="KW-0812">Transmembrane</keyword>
<dbReference type="EMBL" id="CP009211">
    <property type="protein sequence ID" value="AIJ34489.1"/>
    <property type="molecule type" value="Genomic_DNA"/>
</dbReference>
<dbReference type="HOGENOM" id="CLU_413179_0_0_11"/>
<reference evidence="4 6" key="2">
    <citation type="submission" date="2017-06" db="EMBL/GenBank/DDBJ databases">
        <authorList>
            <consortium name="Pathogen Informatics"/>
        </authorList>
    </citation>
    <scope>NUCLEOTIDE SEQUENCE [LARGE SCALE GENOMIC DNA]</scope>
    <source>
        <strain evidence="4 6">NCTC13015</strain>
    </source>
</reference>
<keyword evidence="2" id="KW-1133">Transmembrane helix</keyword>
<dbReference type="Proteomes" id="UP000028780">
    <property type="component" value="Chromosome"/>
</dbReference>
<dbReference type="EMBL" id="LT906467">
    <property type="protein sequence ID" value="SNV51970.1"/>
    <property type="molecule type" value="Genomic_DNA"/>
</dbReference>
<dbReference type="eggNOG" id="ENOG5031YP2">
    <property type="taxonomic scope" value="Bacteria"/>
</dbReference>
<reference evidence="3 5" key="1">
    <citation type="submission" date="2014-08" db="EMBL/GenBank/DDBJ databases">
        <title>Complete genome sequence of Corynebacterium imitans DSM 44264, isolated from a five-month-old boy with suspected pharyngeal diphtheria.</title>
        <authorList>
            <person name="Mollmann S."/>
            <person name="Albersmeier A."/>
            <person name="Ruckert C."/>
            <person name="Tauch A."/>
        </authorList>
    </citation>
    <scope>NUCLEOTIDE SEQUENCE [LARGE SCALE GENOMIC DNA]</scope>
    <source>
        <strain evidence="3 5">DSM 44264</strain>
    </source>
</reference>
<evidence type="ECO:0000256" key="2">
    <source>
        <dbReference type="SAM" id="Phobius"/>
    </source>
</evidence>
<protein>
    <submittedName>
        <fullName evidence="3">Uncharacterized protein</fullName>
    </submittedName>
</protein>
<dbReference type="OrthoDB" id="4411173at2"/>